<dbReference type="PANTHER" id="PTHR43272">
    <property type="entry name" value="LONG-CHAIN-FATTY-ACID--COA LIGASE"/>
    <property type="match status" value="1"/>
</dbReference>
<evidence type="ECO:0000313" key="8">
    <source>
        <dbReference type="Proteomes" id="UP000650511"/>
    </source>
</evidence>
<dbReference type="Proteomes" id="UP000650511">
    <property type="component" value="Unassembled WGS sequence"/>
</dbReference>
<dbReference type="PANTHER" id="PTHR43272:SF32">
    <property type="entry name" value="AMP-DEPENDENT SYNTHETASE_LIGASE DOMAIN-CONTAINING PROTEIN"/>
    <property type="match status" value="1"/>
</dbReference>
<dbReference type="CDD" id="cd05907">
    <property type="entry name" value="VL_LC_FACS_like"/>
    <property type="match status" value="1"/>
</dbReference>
<evidence type="ECO:0000256" key="3">
    <source>
        <dbReference type="ARBA" id="ARBA00022832"/>
    </source>
</evidence>
<accession>A0A8J3AC02</accession>
<dbReference type="InterPro" id="IPR000873">
    <property type="entry name" value="AMP-dep_synth/lig_dom"/>
</dbReference>
<keyword evidence="8" id="KW-1185">Reference proteome</keyword>
<comment type="caution">
    <text evidence="7">The sequence shown here is derived from an EMBL/GenBank/DDBJ whole genome shotgun (WGS) entry which is preliminary data.</text>
</comment>
<proteinExistence type="inferred from homology"/>
<gene>
    <name evidence="7" type="primary">fadD</name>
    <name evidence="7" type="ORF">GCM10011354_10030</name>
</gene>
<name>A0A8J3AC02_9ACTN</name>
<keyword evidence="2" id="KW-0436">Ligase</keyword>
<dbReference type="InterPro" id="IPR020845">
    <property type="entry name" value="AMP-binding_CS"/>
</dbReference>
<organism evidence="7 8">
    <name type="scientific">Egicoccus halophilus</name>
    <dbReference type="NCBI Taxonomy" id="1670830"/>
    <lineage>
        <taxon>Bacteria</taxon>
        <taxon>Bacillati</taxon>
        <taxon>Actinomycetota</taxon>
        <taxon>Nitriliruptoria</taxon>
        <taxon>Egicoccales</taxon>
        <taxon>Egicoccaceae</taxon>
        <taxon>Egicoccus</taxon>
    </lineage>
</organism>
<evidence type="ECO:0000313" key="7">
    <source>
        <dbReference type="EMBL" id="GGI04625.1"/>
    </source>
</evidence>
<dbReference type="RefSeq" id="WP_130649715.1">
    <property type="nucleotide sequence ID" value="NZ_BMHA01000003.1"/>
</dbReference>
<feature type="domain" description="AMP-dependent synthetase/ligase" evidence="6">
    <location>
        <begin position="24"/>
        <end position="423"/>
    </location>
</feature>
<evidence type="ECO:0000256" key="4">
    <source>
        <dbReference type="ARBA" id="ARBA00023098"/>
    </source>
</evidence>
<dbReference type="OrthoDB" id="9803968at2"/>
<dbReference type="EMBL" id="BMHA01000003">
    <property type="protein sequence ID" value="GGI04625.1"/>
    <property type="molecule type" value="Genomic_DNA"/>
</dbReference>
<dbReference type="GO" id="GO:0016020">
    <property type="term" value="C:membrane"/>
    <property type="evidence" value="ECO:0007669"/>
    <property type="project" value="TreeGrafter"/>
</dbReference>
<dbReference type="Gene3D" id="3.40.50.12780">
    <property type="entry name" value="N-terminal domain of ligase-like"/>
    <property type="match status" value="1"/>
</dbReference>
<dbReference type="Pfam" id="PF23562">
    <property type="entry name" value="AMP-binding_C_3"/>
    <property type="match status" value="1"/>
</dbReference>
<dbReference type="SUPFAM" id="SSF56801">
    <property type="entry name" value="Acetyl-CoA synthetase-like"/>
    <property type="match status" value="1"/>
</dbReference>
<dbReference type="Pfam" id="PF00501">
    <property type="entry name" value="AMP-binding"/>
    <property type="match status" value="1"/>
</dbReference>
<comment type="similarity">
    <text evidence="1">Belongs to the ATP-dependent AMP-binding enzyme family.</text>
</comment>
<dbReference type="PROSITE" id="PS00455">
    <property type="entry name" value="AMP_BINDING"/>
    <property type="match status" value="1"/>
</dbReference>
<keyword evidence="4" id="KW-0443">Lipid metabolism</keyword>
<keyword evidence="3" id="KW-0276">Fatty acid metabolism</keyword>
<dbReference type="AlphaFoldDB" id="A0A8J3AC02"/>
<evidence type="ECO:0000256" key="1">
    <source>
        <dbReference type="ARBA" id="ARBA00006432"/>
    </source>
</evidence>
<sequence>MQEYTSPGEVAVADDVNLTGPLFDAARTAPDRIAVAHRVGDRFVEWTLGQFVGEIQAVAKGLIGLGIEPGQRVCLMSATRLEWTILDYAIWAAGGVSVPIYETSSPEQVEWIVSDSGAVAIVVETPELRAIYDQVADRLPDCAHAFVIEQGGMDAIKAAGTQVTDEQVEERAATVRADDLATLVYTSGTTGRPKGCELTHRNFVWNSEQSRSAISNVLRAGESTLLFLPLAHIFARYIQVAVISAGAKLGFSTGIPNLLEELGMFRPTFLLAVPRVFEKVYNGAQQKAHGDGKGKIFDRAAAVAEQYSREQAAGDIGFATKLQHALFDKLVYGKLRAAMGGEIRYAVSGGAALGERLGHFFNGIGVLILEGYGLTETTAPTNVNRPDAFKIGTVGKPLPGVSVRIGDDGEIAIKGGCIFRGYYNNAEATREVLEDGWFRTGDLGQLDGEGYLKITGRKKEILVTAGGKNVAPAILEDRMRAHALVSQSMVVGDGRPFIAALVTIDPEAFATWAEANGKSGKSVADLVDDADLRAEVQKAIDEANQAVSKAESIRTFRILPEDFEVGVELSQKMSVKRHVVTEKYGHVVEDIYTSGSR</sequence>
<evidence type="ECO:0000259" key="6">
    <source>
        <dbReference type="Pfam" id="PF00501"/>
    </source>
</evidence>
<dbReference type="GO" id="GO:0004467">
    <property type="term" value="F:long-chain fatty acid-CoA ligase activity"/>
    <property type="evidence" value="ECO:0007669"/>
    <property type="project" value="TreeGrafter"/>
</dbReference>
<evidence type="ECO:0000256" key="5">
    <source>
        <dbReference type="ARBA" id="ARBA00032875"/>
    </source>
</evidence>
<evidence type="ECO:0000256" key="2">
    <source>
        <dbReference type="ARBA" id="ARBA00022598"/>
    </source>
</evidence>
<protein>
    <recommendedName>
        <fullName evidence="5">Acyl-CoA synthetase</fullName>
    </recommendedName>
</protein>
<dbReference type="InterPro" id="IPR042099">
    <property type="entry name" value="ANL_N_sf"/>
</dbReference>
<reference evidence="7" key="1">
    <citation type="journal article" date="2014" name="Int. J. Syst. Evol. Microbiol.">
        <title>Complete genome sequence of Corynebacterium casei LMG S-19264T (=DSM 44701T), isolated from a smear-ripened cheese.</title>
        <authorList>
            <consortium name="US DOE Joint Genome Institute (JGI-PGF)"/>
            <person name="Walter F."/>
            <person name="Albersmeier A."/>
            <person name="Kalinowski J."/>
            <person name="Ruckert C."/>
        </authorList>
    </citation>
    <scope>NUCLEOTIDE SEQUENCE</scope>
    <source>
        <strain evidence="7">CGMCC 1.14988</strain>
    </source>
</reference>
<reference evidence="7" key="2">
    <citation type="submission" date="2020-09" db="EMBL/GenBank/DDBJ databases">
        <authorList>
            <person name="Sun Q."/>
            <person name="Zhou Y."/>
        </authorList>
    </citation>
    <scope>NUCLEOTIDE SEQUENCE</scope>
    <source>
        <strain evidence="7">CGMCC 1.14988</strain>
    </source>
</reference>